<feature type="domain" description="Carbohydrate-binding/sugar hydrolysis" evidence="6">
    <location>
        <begin position="217"/>
        <end position="366"/>
    </location>
</feature>
<dbReference type="Gene3D" id="2.160.20.10">
    <property type="entry name" value="Single-stranded right-handed beta-helix, Pectin lyase-like"/>
    <property type="match status" value="3"/>
</dbReference>
<dbReference type="InterPro" id="IPR012334">
    <property type="entry name" value="Pectin_lyas_fold"/>
</dbReference>
<dbReference type="InterPro" id="IPR039448">
    <property type="entry name" value="Beta_helix"/>
</dbReference>
<dbReference type="HOGENOM" id="CLU_467433_0_0_2"/>
<evidence type="ECO:0000256" key="1">
    <source>
        <dbReference type="ARBA" id="ARBA00004906"/>
    </source>
</evidence>
<dbReference type="eggNOG" id="arCOG02499">
    <property type="taxonomic scope" value="Archaea"/>
</dbReference>
<dbReference type="Pfam" id="PF13229">
    <property type="entry name" value="Beta_helix"/>
    <property type="match status" value="2"/>
</dbReference>
<dbReference type="Pfam" id="PF05048">
    <property type="entry name" value="NosD"/>
    <property type="match status" value="1"/>
</dbReference>
<dbReference type="InterPro" id="IPR006626">
    <property type="entry name" value="PbH1"/>
</dbReference>
<dbReference type="NCBIfam" id="TIGR03804">
    <property type="entry name" value="para_beta_helix"/>
    <property type="match status" value="5"/>
</dbReference>
<dbReference type="EMBL" id="CP000968">
    <property type="protein sequence ID" value="ACB07173.1"/>
    <property type="molecule type" value="Genomic_DNA"/>
</dbReference>
<dbReference type="GeneID" id="6093704"/>
<dbReference type="SMART" id="SM00722">
    <property type="entry name" value="CASH"/>
    <property type="match status" value="2"/>
</dbReference>
<keyword evidence="8" id="KW-1185">Reference proteome</keyword>
<dbReference type="AlphaFoldDB" id="B1L3Z4"/>
<keyword evidence="5" id="KW-0812">Transmembrane</keyword>
<evidence type="ECO:0000256" key="4">
    <source>
        <dbReference type="SAM" id="MobiDB-lite"/>
    </source>
</evidence>
<dbReference type="InterPro" id="IPR007742">
    <property type="entry name" value="NosD_dom"/>
</dbReference>
<dbReference type="InParanoid" id="B1L3Z4"/>
<dbReference type="SMART" id="SM00710">
    <property type="entry name" value="PbH1"/>
    <property type="match status" value="12"/>
</dbReference>
<dbReference type="InterPro" id="IPR006633">
    <property type="entry name" value="Carb-bd_sugar_hydrolysis-dom"/>
</dbReference>
<feature type="compositionally biased region" description="Basic and acidic residues" evidence="4">
    <location>
        <begin position="571"/>
        <end position="583"/>
    </location>
</feature>
<evidence type="ECO:0000313" key="8">
    <source>
        <dbReference type="Proteomes" id="UP000001686"/>
    </source>
</evidence>
<reference evidence="7 8" key="1">
    <citation type="journal article" date="2008" name="Proc. Natl. Acad. Sci. U.S.A.">
        <title>A korarchaeal genome reveals new insights into the evolution of the Archaea.</title>
        <authorList>
            <person name="Elkins J.G."/>
            <person name="Podar M."/>
            <person name="Graham D.E."/>
            <person name="Makarova K.S."/>
            <person name="Wolf Y."/>
            <person name="Randau L."/>
            <person name="Hedlund B.P."/>
            <person name="Brochier-Armanet C."/>
            <person name="Kunin V."/>
            <person name="Anderson I."/>
            <person name="Lapidus A."/>
            <person name="Goltsman E."/>
            <person name="Barry K."/>
            <person name="Koonin E.V."/>
            <person name="Hugenholtz P."/>
            <person name="Kyrpides N."/>
            <person name="Wanner G."/>
            <person name="Richardson P."/>
            <person name="Keller M."/>
            <person name="Stetter K.O."/>
        </authorList>
    </citation>
    <scope>NUCLEOTIDE SEQUENCE [LARGE SCALE GENOMIC DNA]</scope>
    <source>
        <strain evidence="8">OPF8</strain>
    </source>
</reference>
<protein>
    <submittedName>
        <fullName evidence="7">Periplasmic copper-binding</fullName>
    </submittedName>
</protein>
<dbReference type="RefSeq" id="WP_012309070.1">
    <property type="nucleotide sequence ID" value="NC_010482.1"/>
</dbReference>
<name>B1L3Z4_KORCO</name>
<dbReference type="InterPro" id="IPR022441">
    <property type="entry name" value="Para_beta_helix_rpt-2"/>
</dbReference>
<gene>
    <name evidence="7" type="ordered locus">Kcr_0417</name>
</gene>
<feature type="domain" description="Carbohydrate-binding/sugar hydrolysis" evidence="6">
    <location>
        <begin position="47"/>
        <end position="174"/>
    </location>
</feature>
<keyword evidence="3" id="KW-0833">Ubl conjugation pathway</keyword>
<feature type="region of interest" description="Disordered" evidence="4">
    <location>
        <begin position="561"/>
        <end position="583"/>
    </location>
</feature>
<dbReference type="STRING" id="374847.Kcr_0417"/>
<evidence type="ECO:0000313" key="7">
    <source>
        <dbReference type="EMBL" id="ACB07173.1"/>
    </source>
</evidence>
<organism evidence="7 8">
    <name type="scientific">Korarchaeum cryptofilum (strain OPF8)</name>
    <dbReference type="NCBI Taxonomy" id="374847"/>
    <lineage>
        <taxon>Archaea</taxon>
        <taxon>Thermoproteota</taxon>
        <taxon>Candidatus Korarchaeia</taxon>
        <taxon>Candidatus Korarchaeales</taxon>
        <taxon>Candidatus Korarchaeaceae</taxon>
        <taxon>Candidatus Korarchaeum</taxon>
    </lineage>
</organism>
<dbReference type="InterPro" id="IPR051550">
    <property type="entry name" value="SCF-Subunits/Alg-Epimerases"/>
</dbReference>
<evidence type="ECO:0000259" key="6">
    <source>
        <dbReference type="SMART" id="SM00722"/>
    </source>
</evidence>
<dbReference type="InterPro" id="IPR011050">
    <property type="entry name" value="Pectin_lyase_fold/virulence"/>
</dbReference>
<dbReference type="PANTHER" id="PTHR22990:SF15">
    <property type="entry name" value="F-BOX ONLY PROTEIN 10"/>
    <property type="match status" value="1"/>
</dbReference>
<dbReference type="OrthoDB" id="36243at2157"/>
<evidence type="ECO:0000256" key="2">
    <source>
        <dbReference type="ARBA" id="ARBA00022737"/>
    </source>
</evidence>
<keyword evidence="5" id="KW-1133">Transmembrane helix</keyword>
<comment type="pathway">
    <text evidence="1">Protein modification; protein ubiquitination.</text>
</comment>
<feature type="transmembrane region" description="Helical" evidence="5">
    <location>
        <begin position="538"/>
        <end position="556"/>
    </location>
</feature>
<dbReference type="SUPFAM" id="SSF51126">
    <property type="entry name" value="Pectin lyase-like"/>
    <property type="match status" value="2"/>
</dbReference>
<accession>B1L3Z4</accession>
<evidence type="ECO:0000256" key="5">
    <source>
        <dbReference type="SAM" id="Phobius"/>
    </source>
</evidence>
<sequence>MISKSGEALILILLILALNIQPANGYKGGRIIIWEHGEVTPYNAPIRREGNVYILTDDINTSGDGILVKKDDIVIDGNGHTIQGLITIFNITSPYDTSGYPVSGIILKGRRNVEIRNITIKYFTPGILIESSSNCRVIGSRMEGNVHGILLFNSSGNVFKENIMKNNGFAITLCSNSTNNTIVDNELINNGLDVDYSYANEVSNNTVNGKPLVYLEGVSGREIEEAGQVILMKCNNITVRNLHILNASVGIILWKTNNSVIINNRIEECVDGIRLNYTTNNIIKGNVIVRRSISVSFPPLGGPYMGLSGTGIYLVNTKNSFVSNNEIVKNFWGIQLEDSPDNVVNGNILRDNLDCICILSSGNTTVSGNNLTKCDTGISNVVSSDVIIKGNIVDSCNTGISFSGNNSIIHGNTIKNSSEIGISITSSSNNWFFHNNFIDNKKQVVIGEESADGQTDNSTNIWDDGTRGNYWSDYKERYPNAREVDSVWDTPYVINENNKDRYPLVNPFSGESVPPSVRPTIEITSSFQSTPSKTQEEGYWAAYILIPIVAAIAVVLKRKHDTKQVSRPMGKNKDRRDSPPMSS</sequence>
<proteinExistence type="predicted"/>
<dbReference type="PANTHER" id="PTHR22990">
    <property type="entry name" value="F-BOX ONLY PROTEIN"/>
    <property type="match status" value="1"/>
</dbReference>
<keyword evidence="5" id="KW-0472">Membrane</keyword>
<dbReference type="EnsemblBacteria" id="ACB07173">
    <property type="protein sequence ID" value="ACB07173"/>
    <property type="gene ID" value="Kcr_0417"/>
</dbReference>
<keyword evidence="2" id="KW-0677">Repeat</keyword>
<evidence type="ECO:0000256" key="3">
    <source>
        <dbReference type="ARBA" id="ARBA00022786"/>
    </source>
</evidence>
<dbReference type="KEGG" id="kcr:Kcr_0417"/>
<dbReference type="PhylomeDB" id="B1L3Z4"/>
<dbReference type="Proteomes" id="UP000001686">
    <property type="component" value="Chromosome"/>
</dbReference>